<keyword evidence="4" id="KW-0479">Metal-binding</keyword>
<dbReference type="PROSITE" id="PS50330">
    <property type="entry name" value="UIM"/>
    <property type="match status" value="2"/>
</dbReference>
<keyword evidence="16" id="KW-1185">Reference proteome</keyword>
<comment type="caution">
    <text evidence="15">The sequence shown here is derived from an EMBL/GenBank/DDBJ whole genome shotgun (WGS) entry which is preliminary data.</text>
</comment>
<dbReference type="SMART" id="SM00288">
    <property type="entry name" value="VHS"/>
    <property type="match status" value="1"/>
</dbReference>
<evidence type="ECO:0000256" key="8">
    <source>
        <dbReference type="ARBA" id="ARBA00022833"/>
    </source>
</evidence>
<dbReference type="GO" id="GO:0043328">
    <property type="term" value="P:protein transport to vacuole involved in ubiquitin-dependent protein catabolic process via the multivesicular body sorting pathway"/>
    <property type="evidence" value="ECO:0007669"/>
    <property type="project" value="TreeGrafter"/>
</dbReference>
<evidence type="ECO:0000259" key="13">
    <source>
        <dbReference type="PROSITE" id="PS50178"/>
    </source>
</evidence>
<dbReference type="InterPro" id="IPR049425">
    <property type="entry name" value="Vps27_GAT-like"/>
</dbReference>
<feature type="region of interest" description="Disordered" evidence="12">
    <location>
        <begin position="352"/>
        <end position="371"/>
    </location>
</feature>
<dbReference type="Pfam" id="PF21356">
    <property type="entry name" value="Vps27_GAT-like"/>
    <property type="match status" value="1"/>
</dbReference>
<feature type="compositionally biased region" description="Low complexity" evidence="12">
    <location>
        <begin position="702"/>
        <end position="715"/>
    </location>
</feature>
<feature type="region of interest" description="Disordered" evidence="12">
    <location>
        <begin position="483"/>
        <end position="515"/>
    </location>
</feature>
<dbReference type="PANTHER" id="PTHR47794">
    <property type="entry name" value="VACUOLAR PROTEIN SORTING-ASSOCIATED PROTEIN 27"/>
    <property type="match status" value="1"/>
</dbReference>
<dbReference type="InterPro" id="IPR000306">
    <property type="entry name" value="Znf_FYVE"/>
</dbReference>
<organism evidence="15 16">
    <name type="scientific">Actinomortierella ambigua</name>
    <dbReference type="NCBI Taxonomy" id="1343610"/>
    <lineage>
        <taxon>Eukaryota</taxon>
        <taxon>Fungi</taxon>
        <taxon>Fungi incertae sedis</taxon>
        <taxon>Mucoromycota</taxon>
        <taxon>Mortierellomycotina</taxon>
        <taxon>Mortierellomycetes</taxon>
        <taxon>Mortierellales</taxon>
        <taxon>Mortierellaceae</taxon>
        <taxon>Actinomortierella</taxon>
    </lineage>
</organism>
<dbReference type="InterPro" id="IPR017455">
    <property type="entry name" value="Znf_FYVE-rel"/>
</dbReference>
<feature type="compositionally biased region" description="Low complexity" evidence="12">
    <location>
        <begin position="324"/>
        <end position="333"/>
    </location>
</feature>
<feature type="compositionally biased region" description="Low complexity" evidence="12">
    <location>
        <begin position="253"/>
        <end position="280"/>
    </location>
</feature>
<dbReference type="PANTHER" id="PTHR47794:SF1">
    <property type="entry name" value="VACUOLAR PROTEIN SORTING-ASSOCIATED PROTEIN 27"/>
    <property type="match status" value="1"/>
</dbReference>
<evidence type="ECO:0000256" key="11">
    <source>
        <dbReference type="PROSITE-ProRule" id="PRU00091"/>
    </source>
</evidence>
<dbReference type="SUPFAM" id="SSF57903">
    <property type="entry name" value="FYVE/PHD zinc finger"/>
    <property type="match status" value="1"/>
</dbReference>
<dbReference type="Pfam" id="PF00790">
    <property type="entry name" value="VHS"/>
    <property type="match status" value="1"/>
</dbReference>
<evidence type="ECO:0000256" key="6">
    <source>
        <dbReference type="ARBA" id="ARBA00022753"/>
    </source>
</evidence>
<feature type="region of interest" description="Disordered" evidence="12">
    <location>
        <begin position="691"/>
        <end position="729"/>
    </location>
</feature>
<feature type="compositionally biased region" description="Low complexity" evidence="12">
    <location>
        <begin position="552"/>
        <end position="611"/>
    </location>
</feature>
<dbReference type="InterPro" id="IPR008942">
    <property type="entry name" value="ENTH_VHS"/>
</dbReference>
<dbReference type="PROSITE" id="PS50179">
    <property type="entry name" value="VHS"/>
    <property type="match status" value="1"/>
</dbReference>
<comment type="function">
    <text evidence="10">Component of the ESCRT-0 complex which is the sorting receptor for ubiquitinated cargo proteins at the multivesicular body (MVB) and recruits ESCRT-I to the MVB outer membrane.</text>
</comment>
<evidence type="ECO:0000313" key="16">
    <source>
        <dbReference type="Proteomes" id="UP000807716"/>
    </source>
</evidence>
<keyword evidence="7 11" id="KW-0863">Zinc-finger</keyword>
<comment type="subunit">
    <text evidence="10">Component of the ESCRT-0 complex composed of HSE1 and VPS27.</text>
</comment>
<dbReference type="InterPro" id="IPR002014">
    <property type="entry name" value="VHS_dom"/>
</dbReference>
<keyword evidence="9 10" id="KW-0472">Membrane</keyword>
<evidence type="ECO:0000256" key="5">
    <source>
        <dbReference type="ARBA" id="ARBA00022737"/>
    </source>
</evidence>
<keyword evidence="6 10" id="KW-0967">Endosome</keyword>
<dbReference type="PIRSF" id="PIRSF036956">
    <property type="entry name" value="Hrs_Vps27"/>
    <property type="match status" value="1"/>
</dbReference>
<comment type="similarity">
    <text evidence="2 10">Belongs to the VPS27 family.</text>
</comment>
<dbReference type="Gene3D" id="1.25.40.90">
    <property type="match status" value="1"/>
</dbReference>
<dbReference type="CDD" id="cd16979">
    <property type="entry name" value="VHS_Vps27"/>
    <property type="match status" value="1"/>
</dbReference>
<dbReference type="Pfam" id="PF01363">
    <property type="entry name" value="FYVE"/>
    <property type="match status" value="1"/>
</dbReference>
<feature type="compositionally biased region" description="Basic and acidic residues" evidence="12">
    <location>
        <begin position="292"/>
        <end position="301"/>
    </location>
</feature>
<dbReference type="InterPro" id="IPR017073">
    <property type="entry name" value="HGS/VPS27"/>
</dbReference>
<evidence type="ECO:0000259" key="14">
    <source>
        <dbReference type="PROSITE" id="PS50179"/>
    </source>
</evidence>
<dbReference type="OrthoDB" id="957735at2759"/>
<proteinExistence type="inferred from homology"/>
<keyword evidence="8" id="KW-0862">Zinc</keyword>
<evidence type="ECO:0000313" key="15">
    <source>
        <dbReference type="EMBL" id="KAG0260190.1"/>
    </source>
</evidence>
<feature type="region of interest" description="Disordered" evidence="12">
    <location>
        <begin position="252"/>
        <end position="336"/>
    </location>
</feature>
<gene>
    <name evidence="15" type="primary">VPS27</name>
    <name evidence="15" type="ORF">DFQ27_003669</name>
</gene>
<evidence type="ECO:0000256" key="12">
    <source>
        <dbReference type="SAM" id="MobiDB-lite"/>
    </source>
</evidence>
<dbReference type="InterPro" id="IPR013083">
    <property type="entry name" value="Znf_RING/FYVE/PHD"/>
</dbReference>
<evidence type="ECO:0000256" key="7">
    <source>
        <dbReference type="ARBA" id="ARBA00022771"/>
    </source>
</evidence>
<evidence type="ECO:0000256" key="2">
    <source>
        <dbReference type="ARBA" id="ARBA00008597"/>
    </source>
</evidence>
<feature type="compositionally biased region" description="Polar residues" evidence="12">
    <location>
        <begin position="530"/>
        <end position="541"/>
    </location>
</feature>
<feature type="domain" description="FYVE-type" evidence="13">
    <location>
        <begin position="168"/>
        <end position="228"/>
    </location>
</feature>
<dbReference type="GO" id="GO:0008270">
    <property type="term" value="F:zinc ion binding"/>
    <property type="evidence" value="ECO:0007669"/>
    <property type="project" value="UniProtKB-KW"/>
</dbReference>
<dbReference type="EMBL" id="JAAAJB010000257">
    <property type="protein sequence ID" value="KAG0260190.1"/>
    <property type="molecule type" value="Genomic_DNA"/>
</dbReference>
<dbReference type="GO" id="GO:0006623">
    <property type="term" value="P:protein targeting to vacuole"/>
    <property type="evidence" value="ECO:0007669"/>
    <property type="project" value="TreeGrafter"/>
</dbReference>
<dbReference type="SUPFAM" id="SSF48464">
    <property type="entry name" value="ENTH/VHS domain"/>
    <property type="match status" value="1"/>
</dbReference>
<accession>A0A9P6U5A2</accession>
<evidence type="ECO:0000256" key="4">
    <source>
        <dbReference type="ARBA" id="ARBA00022723"/>
    </source>
</evidence>
<dbReference type="SMART" id="SM00726">
    <property type="entry name" value="UIM"/>
    <property type="match status" value="2"/>
</dbReference>
<dbReference type="Proteomes" id="UP000807716">
    <property type="component" value="Unassembled WGS sequence"/>
</dbReference>
<dbReference type="GO" id="GO:0043130">
    <property type="term" value="F:ubiquitin binding"/>
    <property type="evidence" value="ECO:0007669"/>
    <property type="project" value="InterPro"/>
</dbReference>
<dbReference type="InterPro" id="IPR003903">
    <property type="entry name" value="UIM_dom"/>
</dbReference>
<evidence type="ECO:0000256" key="3">
    <source>
        <dbReference type="ARBA" id="ARBA00017753"/>
    </source>
</evidence>
<comment type="subcellular location">
    <subcellularLocation>
        <location evidence="1 10">Endosome membrane</location>
        <topology evidence="1 10">Peripheral membrane protein</topology>
        <orientation evidence="1 10">Cytoplasmic side</orientation>
    </subcellularLocation>
</comment>
<dbReference type="AlphaFoldDB" id="A0A9P6U5A2"/>
<reference evidence="15" key="1">
    <citation type="journal article" date="2020" name="Fungal Divers.">
        <title>Resolving the Mortierellaceae phylogeny through synthesis of multi-gene phylogenetics and phylogenomics.</title>
        <authorList>
            <person name="Vandepol N."/>
            <person name="Liber J."/>
            <person name="Desiro A."/>
            <person name="Na H."/>
            <person name="Kennedy M."/>
            <person name="Barry K."/>
            <person name="Grigoriev I.V."/>
            <person name="Miller A.N."/>
            <person name="O'Donnell K."/>
            <person name="Stajich J.E."/>
            <person name="Bonito G."/>
        </authorList>
    </citation>
    <scope>NUCLEOTIDE SEQUENCE</scope>
    <source>
        <strain evidence="15">BC1065</strain>
    </source>
</reference>
<dbReference type="GO" id="GO:0032266">
    <property type="term" value="F:phosphatidylinositol-3-phosphate binding"/>
    <property type="evidence" value="ECO:0007669"/>
    <property type="project" value="TreeGrafter"/>
</dbReference>
<dbReference type="Gene3D" id="6.10.140.100">
    <property type="match status" value="1"/>
</dbReference>
<evidence type="ECO:0000256" key="1">
    <source>
        <dbReference type="ARBA" id="ARBA00004125"/>
    </source>
</evidence>
<dbReference type="InterPro" id="IPR011011">
    <property type="entry name" value="Znf_FYVE_PHD"/>
</dbReference>
<dbReference type="Gene3D" id="1.20.5.1940">
    <property type="match status" value="1"/>
</dbReference>
<feature type="domain" description="VHS" evidence="14">
    <location>
        <begin position="20"/>
        <end position="150"/>
    </location>
</feature>
<feature type="region of interest" description="Disordered" evidence="12">
    <location>
        <begin position="530"/>
        <end position="644"/>
    </location>
</feature>
<dbReference type="GO" id="GO:0010008">
    <property type="term" value="C:endosome membrane"/>
    <property type="evidence" value="ECO:0007669"/>
    <property type="project" value="UniProtKB-SubCell"/>
</dbReference>
<dbReference type="PROSITE" id="PS50178">
    <property type="entry name" value="ZF_FYVE"/>
    <property type="match status" value="1"/>
</dbReference>
<dbReference type="SMART" id="SM00064">
    <property type="entry name" value="FYVE"/>
    <property type="match status" value="1"/>
</dbReference>
<keyword evidence="5" id="KW-0677">Repeat</keyword>
<protein>
    <recommendedName>
        <fullName evidence="3 10">Vacuolar protein sorting-associated protein 27</fullName>
    </recommendedName>
</protein>
<evidence type="ECO:0000256" key="9">
    <source>
        <dbReference type="ARBA" id="ARBA00023136"/>
    </source>
</evidence>
<name>A0A9P6U5A2_9FUNG</name>
<dbReference type="Gene3D" id="3.30.40.10">
    <property type="entry name" value="Zinc/RING finger domain, C3HC4 (zinc finger)"/>
    <property type="match status" value="1"/>
</dbReference>
<dbReference type="GO" id="GO:0033565">
    <property type="term" value="C:ESCRT-0 complex"/>
    <property type="evidence" value="ECO:0007669"/>
    <property type="project" value="TreeGrafter"/>
</dbReference>
<evidence type="ECO:0000256" key="10">
    <source>
        <dbReference type="PIRNR" id="PIRNR036956"/>
    </source>
</evidence>
<sequence>MSSWLWGSSPVDELVDKATSENLPAGSEDLALNLEICDQIRSKQVTPKDAAKALKRRIGHTNPNVQLLALNLTDVCVKNGGHHFLVEIASREFVDNLVSILKSTSGVNYEVKNKILSLIQTWGQLFRGKQGLGYVVDTYMILQHEGFHFPPSANVGAALVESEAPPDWTDSDVCTRCRTAFTLTNRKHHCRACGSTFCGQCSSKTMPLPNIGINQDVRVCDGCFMKRRLGNKSQIALESHGLSGGAVMVPSLASHSKSSNNTTSTSTSTSHANNNSKSSSKPAATTDDDDEDLRRAIEESLKLANTQPGYSAPTSTKRTEPEPTTKTAPAPASQDEEDADLLAAIEASLKEAEAQKAQSAGPRASQRQSSYSSYSSYSFSKKPVAAVSANELTETEKSNIEMFAQLVDRLQMTQGDVTGNRELQSLYEQISKLQMKVALSLEDATKKQQDFIVCNEKIDQAVKMYDHLLQERLNNTYQRRMNSNAYLPSGPGMAPGHGGYGATSPPQTPQSGHVYPRVGQAGAEARYSQYGPSMTPVLSNATPYGQPPQSQPQPQQQGLYTPYQPQAQGYPAQPLQQQPTGPQQQQQQQQQQPYASAPYAVSAPPGVAGAPTAGHDFSQAPPVNGGFPQQQQQQQPLYPPTSGAVDMSGMQGSAAAVGAPMQAMQQPMTGPVVVNDGGQQQGYAVGYAPTYEQQQPTPPQQQMPTQQQQVVYAAAPPQPKVEEAPLIEL</sequence>